<keyword evidence="1" id="KW-0863">Zinc-finger</keyword>
<dbReference type="EMBL" id="JBFXLU010000113">
    <property type="protein sequence ID" value="KAL2841152.1"/>
    <property type="molecule type" value="Genomic_DNA"/>
</dbReference>
<dbReference type="PROSITE" id="PS50157">
    <property type="entry name" value="ZINC_FINGER_C2H2_2"/>
    <property type="match status" value="1"/>
</dbReference>
<protein>
    <recommendedName>
        <fullName evidence="3">C2H2-type domain-containing protein</fullName>
    </recommendedName>
</protein>
<feature type="domain" description="C2H2-type" evidence="3">
    <location>
        <begin position="140"/>
        <end position="165"/>
    </location>
</feature>
<keyword evidence="5" id="KW-1185">Reference proteome</keyword>
<dbReference type="SUPFAM" id="SSF57667">
    <property type="entry name" value="beta-beta-alpha zinc fingers"/>
    <property type="match status" value="1"/>
</dbReference>
<keyword evidence="1" id="KW-0479">Metal-binding</keyword>
<feature type="compositionally biased region" description="Polar residues" evidence="2">
    <location>
        <begin position="89"/>
        <end position="105"/>
    </location>
</feature>
<sequence>MDNRTRNSDLLRRINKPNTLSFKAPDAPKQSLLVKRTISEDCTGVPDTNRPHKYHCLRKEAQRHGTAHLDHLIGRDRPRRSRDIPPAHNAQQADQKMAPGSSTFKPKQCQWEGCTSRTLFRRENDLLRHLRTIHIAPSAFRCLDCSKAFGRKDHLQNHRRKIHGY</sequence>
<name>A0ABR4JPY8_9EURO</name>
<evidence type="ECO:0000259" key="3">
    <source>
        <dbReference type="PROSITE" id="PS50157"/>
    </source>
</evidence>
<proteinExistence type="predicted"/>
<dbReference type="InterPro" id="IPR013087">
    <property type="entry name" value="Znf_C2H2_type"/>
</dbReference>
<feature type="region of interest" description="Disordered" evidence="2">
    <location>
        <begin position="66"/>
        <end position="108"/>
    </location>
</feature>
<evidence type="ECO:0000256" key="1">
    <source>
        <dbReference type="PROSITE-ProRule" id="PRU00042"/>
    </source>
</evidence>
<evidence type="ECO:0000313" key="4">
    <source>
        <dbReference type="EMBL" id="KAL2841152.1"/>
    </source>
</evidence>
<dbReference type="SMART" id="SM00355">
    <property type="entry name" value="ZnF_C2H2"/>
    <property type="match status" value="2"/>
</dbReference>
<dbReference type="Gene3D" id="3.30.160.60">
    <property type="entry name" value="Classic Zinc Finger"/>
    <property type="match status" value="2"/>
</dbReference>
<evidence type="ECO:0000313" key="5">
    <source>
        <dbReference type="Proteomes" id="UP001610446"/>
    </source>
</evidence>
<dbReference type="Pfam" id="PF00096">
    <property type="entry name" value="zf-C2H2"/>
    <property type="match status" value="1"/>
</dbReference>
<gene>
    <name evidence="4" type="ORF">BJY01DRAFT_14478</name>
</gene>
<accession>A0ABR4JPY8</accession>
<feature type="compositionally biased region" description="Basic and acidic residues" evidence="2">
    <location>
        <begin position="66"/>
        <end position="85"/>
    </location>
</feature>
<dbReference type="InterPro" id="IPR036236">
    <property type="entry name" value="Znf_C2H2_sf"/>
</dbReference>
<keyword evidence="1" id="KW-0862">Zinc</keyword>
<dbReference type="Proteomes" id="UP001610446">
    <property type="component" value="Unassembled WGS sequence"/>
</dbReference>
<comment type="caution">
    <text evidence="4">The sequence shown here is derived from an EMBL/GenBank/DDBJ whole genome shotgun (WGS) entry which is preliminary data.</text>
</comment>
<organism evidence="4 5">
    <name type="scientific">Aspergillus pseudoustus</name>
    <dbReference type="NCBI Taxonomy" id="1810923"/>
    <lineage>
        <taxon>Eukaryota</taxon>
        <taxon>Fungi</taxon>
        <taxon>Dikarya</taxon>
        <taxon>Ascomycota</taxon>
        <taxon>Pezizomycotina</taxon>
        <taxon>Eurotiomycetes</taxon>
        <taxon>Eurotiomycetidae</taxon>
        <taxon>Eurotiales</taxon>
        <taxon>Aspergillaceae</taxon>
        <taxon>Aspergillus</taxon>
        <taxon>Aspergillus subgen. Nidulantes</taxon>
    </lineage>
</organism>
<dbReference type="PROSITE" id="PS00028">
    <property type="entry name" value="ZINC_FINGER_C2H2_1"/>
    <property type="match status" value="1"/>
</dbReference>
<evidence type="ECO:0000256" key="2">
    <source>
        <dbReference type="SAM" id="MobiDB-lite"/>
    </source>
</evidence>
<reference evidence="4 5" key="1">
    <citation type="submission" date="2024-07" db="EMBL/GenBank/DDBJ databases">
        <title>Section-level genome sequencing and comparative genomics of Aspergillus sections Usti and Cavernicolus.</title>
        <authorList>
            <consortium name="Lawrence Berkeley National Laboratory"/>
            <person name="Nybo J.L."/>
            <person name="Vesth T.C."/>
            <person name="Theobald S."/>
            <person name="Frisvad J.C."/>
            <person name="Larsen T.O."/>
            <person name="Kjaerboelling I."/>
            <person name="Rothschild-Mancinelli K."/>
            <person name="Lyhne E.K."/>
            <person name="Kogle M.E."/>
            <person name="Barry K."/>
            <person name="Clum A."/>
            <person name="Na H."/>
            <person name="Ledsgaard L."/>
            <person name="Lin J."/>
            <person name="Lipzen A."/>
            <person name="Kuo A."/>
            <person name="Riley R."/>
            <person name="Mondo S."/>
            <person name="Labutti K."/>
            <person name="Haridas S."/>
            <person name="Pangalinan J."/>
            <person name="Salamov A.A."/>
            <person name="Simmons B.A."/>
            <person name="Magnuson J.K."/>
            <person name="Chen J."/>
            <person name="Drula E."/>
            <person name="Henrissat B."/>
            <person name="Wiebenga A."/>
            <person name="Lubbers R.J."/>
            <person name="Gomes A.C."/>
            <person name="Makela M.R."/>
            <person name="Stajich J."/>
            <person name="Grigoriev I.V."/>
            <person name="Mortensen U.H."/>
            <person name="De Vries R.P."/>
            <person name="Baker S.E."/>
            <person name="Andersen M.R."/>
        </authorList>
    </citation>
    <scope>NUCLEOTIDE SEQUENCE [LARGE SCALE GENOMIC DNA]</scope>
    <source>
        <strain evidence="4 5">CBS 123904</strain>
    </source>
</reference>